<evidence type="ECO:0000313" key="2">
    <source>
        <dbReference type="Proteomes" id="UP000218542"/>
    </source>
</evidence>
<organism evidence="1 2">
    <name type="scientific">Candidatus Scalindua japonica</name>
    <dbReference type="NCBI Taxonomy" id="1284222"/>
    <lineage>
        <taxon>Bacteria</taxon>
        <taxon>Pseudomonadati</taxon>
        <taxon>Planctomycetota</taxon>
        <taxon>Candidatus Brocadiia</taxon>
        <taxon>Candidatus Brocadiales</taxon>
        <taxon>Candidatus Scalinduaceae</taxon>
        <taxon>Candidatus Scalindua</taxon>
    </lineage>
</organism>
<keyword evidence="2" id="KW-1185">Reference proteome</keyword>
<dbReference type="AlphaFoldDB" id="A0A286U2R7"/>
<sequence length="54" mass="6605">MRLRKQKESSRRLPGTDFHVVELELFKDEQIKAFAETWYMVTGEWKGWRQYAAR</sequence>
<proteinExistence type="predicted"/>
<comment type="caution">
    <text evidence="1">The sequence shown here is derived from an EMBL/GenBank/DDBJ whole genome shotgun (WGS) entry which is preliminary data.</text>
</comment>
<accession>A0A286U2R7</accession>
<evidence type="ECO:0000313" key="1">
    <source>
        <dbReference type="EMBL" id="GAX62415.1"/>
    </source>
</evidence>
<dbReference type="Proteomes" id="UP000218542">
    <property type="component" value="Unassembled WGS sequence"/>
</dbReference>
<name>A0A286U2R7_9BACT</name>
<reference evidence="1 2" key="1">
    <citation type="journal article" date="2017" name="Environ. Microbiol. Rep.">
        <title>Genetic diversity of marine anaerobic ammonium-oxidizing bacteria as revealed by genomic and proteomic analyses of 'Candidatus Scalindua japonica'.</title>
        <authorList>
            <person name="Oshiki M."/>
            <person name="Mizuto K."/>
            <person name="Kimura Z."/>
            <person name="Kindaichi T."/>
            <person name="Satoh H."/>
            <person name="Okabe S."/>
        </authorList>
    </citation>
    <scope>NUCLEOTIDE SEQUENCE [LARGE SCALE GENOMIC DNA]</scope>
    <source>
        <strain evidence="2">husup-a2</strain>
    </source>
</reference>
<gene>
    <name evidence="1" type="ORF">SCALIN_C31_0050</name>
</gene>
<protein>
    <submittedName>
        <fullName evidence="1">Amino acid transporter</fullName>
    </submittedName>
</protein>
<dbReference type="EMBL" id="BAOS01000031">
    <property type="protein sequence ID" value="GAX62415.1"/>
    <property type="molecule type" value="Genomic_DNA"/>
</dbReference>
<dbReference type="RefSeq" id="WP_162532391.1">
    <property type="nucleotide sequence ID" value="NZ_BAOS01000031.1"/>
</dbReference>